<evidence type="ECO:0000313" key="1">
    <source>
        <dbReference type="EMBL" id="CBK22209.2"/>
    </source>
</evidence>
<gene>
    <name evidence="1" type="ORF">GSBLH_T00002259001</name>
</gene>
<dbReference type="InParanoid" id="D8M2B4"/>
<reference evidence="1" key="1">
    <citation type="submission" date="2010-02" db="EMBL/GenBank/DDBJ databases">
        <title>Sequencing and annotation of the Blastocystis hominis genome.</title>
        <authorList>
            <person name="Wincker P."/>
        </authorList>
    </citation>
    <scope>NUCLEOTIDE SEQUENCE</scope>
    <source>
        <strain evidence="1">Singapore isolate B</strain>
    </source>
</reference>
<name>D8M2B4_BLAHO</name>
<organism evidence="1">
    <name type="scientific">Blastocystis hominis</name>
    <dbReference type="NCBI Taxonomy" id="12968"/>
    <lineage>
        <taxon>Eukaryota</taxon>
        <taxon>Sar</taxon>
        <taxon>Stramenopiles</taxon>
        <taxon>Bigyra</taxon>
        <taxon>Opalozoa</taxon>
        <taxon>Opalinata</taxon>
        <taxon>Blastocystidae</taxon>
        <taxon>Blastocystis</taxon>
    </lineage>
</organism>
<evidence type="ECO:0000313" key="2">
    <source>
        <dbReference type="Proteomes" id="UP000008312"/>
    </source>
</evidence>
<dbReference type="RefSeq" id="XP_012896257.1">
    <property type="nucleotide sequence ID" value="XM_013040803.1"/>
</dbReference>
<sequence>MLGYFVEAGSSVLDREEELKEFEEFFGKEENQLKEVSRSIEIARQNILLNISRKKFMDLYLREFFEWIVCWRVQYPSFAYFDFVRVE</sequence>
<dbReference type="AlphaFoldDB" id="D8M2B4"/>
<protein>
    <submittedName>
        <fullName evidence="1">Uncharacterized protein</fullName>
    </submittedName>
</protein>
<dbReference type="EMBL" id="FN668648">
    <property type="protein sequence ID" value="CBK22209.2"/>
    <property type="molecule type" value="Genomic_DNA"/>
</dbReference>
<dbReference type="Proteomes" id="UP000008312">
    <property type="component" value="Unassembled WGS sequence"/>
</dbReference>
<dbReference type="GeneID" id="24919451"/>
<keyword evidence="2" id="KW-1185">Reference proteome</keyword>
<proteinExistence type="predicted"/>
<accession>D8M2B4</accession>